<evidence type="ECO:0000313" key="2">
    <source>
        <dbReference type="Proteomes" id="UP001497516"/>
    </source>
</evidence>
<name>A0AAV2FI19_9ROSI</name>
<accession>A0AAV2FI19</accession>
<sequence>MFFKCNTGPPSVVMGDVREGRYAPQVHWDESLGQEPEYQLSVGVSLHQHHHARYVPHCRRVDNQGELKRVIRVH</sequence>
<dbReference type="EMBL" id="OZ034819">
    <property type="protein sequence ID" value="CAL1397951.1"/>
    <property type="molecule type" value="Genomic_DNA"/>
</dbReference>
<proteinExistence type="predicted"/>
<organism evidence="1 2">
    <name type="scientific">Linum trigynum</name>
    <dbReference type="NCBI Taxonomy" id="586398"/>
    <lineage>
        <taxon>Eukaryota</taxon>
        <taxon>Viridiplantae</taxon>
        <taxon>Streptophyta</taxon>
        <taxon>Embryophyta</taxon>
        <taxon>Tracheophyta</taxon>
        <taxon>Spermatophyta</taxon>
        <taxon>Magnoliopsida</taxon>
        <taxon>eudicotyledons</taxon>
        <taxon>Gunneridae</taxon>
        <taxon>Pentapetalae</taxon>
        <taxon>rosids</taxon>
        <taxon>fabids</taxon>
        <taxon>Malpighiales</taxon>
        <taxon>Linaceae</taxon>
        <taxon>Linum</taxon>
    </lineage>
</organism>
<dbReference type="Proteomes" id="UP001497516">
    <property type="component" value="Chromosome 6"/>
</dbReference>
<reference evidence="1 2" key="1">
    <citation type="submission" date="2024-04" db="EMBL/GenBank/DDBJ databases">
        <authorList>
            <person name="Fracassetti M."/>
        </authorList>
    </citation>
    <scope>NUCLEOTIDE SEQUENCE [LARGE SCALE GENOMIC DNA]</scope>
</reference>
<keyword evidence="2" id="KW-1185">Reference proteome</keyword>
<gene>
    <name evidence="1" type="ORF">LTRI10_LOCUS38215</name>
</gene>
<evidence type="ECO:0000313" key="1">
    <source>
        <dbReference type="EMBL" id="CAL1397951.1"/>
    </source>
</evidence>
<protein>
    <submittedName>
        <fullName evidence="1">Uncharacterized protein</fullName>
    </submittedName>
</protein>
<dbReference type="AlphaFoldDB" id="A0AAV2FI19"/>